<evidence type="ECO:0000313" key="1">
    <source>
        <dbReference type="EMBL" id="QTX05614.1"/>
    </source>
</evidence>
<name>A0A975IPS9_9MICO</name>
<dbReference type="InterPro" id="IPR014710">
    <property type="entry name" value="RmlC-like_jellyroll"/>
</dbReference>
<dbReference type="EMBL" id="CP071696">
    <property type="protein sequence ID" value="QTX05614.1"/>
    <property type="molecule type" value="Genomic_DNA"/>
</dbReference>
<dbReference type="KEGG" id="aarc:G127AT_05235"/>
<dbReference type="AlphaFoldDB" id="A0A975IPS9"/>
<evidence type="ECO:0000313" key="2">
    <source>
        <dbReference type="Proteomes" id="UP000671914"/>
    </source>
</evidence>
<dbReference type="InterPro" id="IPR011051">
    <property type="entry name" value="RmlC_Cupin_sf"/>
</dbReference>
<dbReference type="Gene3D" id="2.60.120.10">
    <property type="entry name" value="Jelly Rolls"/>
    <property type="match status" value="1"/>
</dbReference>
<gene>
    <name evidence="1" type="ORF">G127AT_05235</name>
</gene>
<sequence length="127" mass="13264">MVMGDVEKAALLAADAETLLASRPYVEGRVAPARLFGGASVRVMLLAFDAGQVMSEHRVTVPILVQPVEGRVTVEVAGDEPAAHELGAGGILYVPADLPHTVVATERARVMVTMCGPIPHAADRVEG</sequence>
<dbReference type="Proteomes" id="UP000671914">
    <property type="component" value="Chromosome"/>
</dbReference>
<proteinExistence type="predicted"/>
<dbReference type="SUPFAM" id="SSF51182">
    <property type="entry name" value="RmlC-like cupins"/>
    <property type="match status" value="1"/>
</dbReference>
<dbReference type="RefSeq" id="WP_210900764.1">
    <property type="nucleotide sequence ID" value="NZ_CP071696.1"/>
</dbReference>
<keyword evidence="2" id="KW-1185">Reference proteome</keyword>
<organism evidence="1 2">
    <name type="scientific">Agromyces archimandritae</name>
    <dbReference type="NCBI Taxonomy" id="2781962"/>
    <lineage>
        <taxon>Bacteria</taxon>
        <taxon>Bacillati</taxon>
        <taxon>Actinomycetota</taxon>
        <taxon>Actinomycetes</taxon>
        <taxon>Micrococcales</taxon>
        <taxon>Microbacteriaceae</taxon>
        <taxon>Agromyces</taxon>
    </lineage>
</organism>
<accession>A0A975IPS9</accession>
<reference evidence="1" key="1">
    <citation type="submission" date="2021-03" db="EMBL/GenBank/DDBJ databases">
        <title>Agromyces archimandritus sp. nov., isolated from the cockroach Archimandrita tessellata.</title>
        <authorList>
            <person name="Guzman J."/>
            <person name="Ortuzar M."/>
            <person name="Poehlein A."/>
            <person name="Daniel R."/>
            <person name="Trujillo M."/>
            <person name="Vilcinskas A."/>
        </authorList>
    </citation>
    <scope>NUCLEOTIDE SEQUENCE</scope>
    <source>
        <strain evidence="1">G127AT</strain>
    </source>
</reference>
<protein>
    <submittedName>
        <fullName evidence="1">Cupin domain-containing protein</fullName>
    </submittedName>
</protein>
<dbReference type="CDD" id="cd02230">
    <property type="entry name" value="cupin_HP0902-like"/>
    <property type="match status" value="1"/>
</dbReference>